<dbReference type="InParanoid" id="A0A194X1G2"/>
<reference evidence="3 4" key="1">
    <citation type="submission" date="2015-10" db="EMBL/GenBank/DDBJ databases">
        <title>Full genome of DAOMC 229536 Phialocephala scopiformis, a fungal endophyte of spruce producing the potent anti-insectan compound rugulosin.</title>
        <authorList>
            <consortium name="DOE Joint Genome Institute"/>
            <person name="Walker A.K."/>
            <person name="Frasz S.L."/>
            <person name="Seifert K.A."/>
            <person name="Miller J.D."/>
            <person name="Mondo S.J."/>
            <person name="Labutti K."/>
            <person name="Lipzen A."/>
            <person name="Dockter R."/>
            <person name="Kennedy M."/>
            <person name="Grigoriev I.V."/>
            <person name="Spatafora J.W."/>
        </authorList>
    </citation>
    <scope>NUCLEOTIDE SEQUENCE [LARGE SCALE GENOMIC DNA]</scope>
    <source>
        <strain evidence="3 4">CBS 120377</strain>
    </source>
</reference>
<evidence type="ECO:0008006" key="5">
    <source>
        <dbReference type="Google" id="ProtNLM"/>
    </source>
</evidence>
<evidence type="ECO:0000313" key="4">
    <source>
        <dbReference type="Proteomes" id="UP000070700"/>
    </source>
</evidence>
<proteinExistence type="predicted"/>
<gene>
    <name evidence="3" type="ORF">LY89DRAFT_590729</name>
</gene>
<dbReference type="AlphaFoldDB" id="A0A194X1G2"/>
<dbReference type="GeneID" id="28819335"/>
<dbReference type="RefSeq" id="XP_018068391.1">
    <property type="nucleotide sequence ID" value="XM_018209609.1"/>
</dbReference>
<dbReference type="Proteomes" id="UP000070700">
    <property type="component" value="Unassembled WGS sequence"/>
</dbReference>
<protein>
    <recommendedName>
        <fullName evidence="5">Carbohydrate esterase family 16 protein</fullName>
    </recommendedName>
</protein>
<dbReference type="InterPro" id="IPR036514">
    <property type="entry name" value="SGNH_hydro_sf"/>
</dbReference>
<keyword evidence="2" id="KW-0472">Membrane</keyword>
<dbReference type="SUPFAM" id="SSF52266">
    <property type="entry name" value="SGNH hydrolase"/>
    <property type="match status" value="1"/>
</dbReference>
<dbReference type="KEGG" id="psco:LY89DRAFT_590729"/>
<evidence type="ECO:0000313" key="3">
    <source>
        <dbReference type="EMBL" id="KUJ14036.1"/>
    </source>
</evidence>
<accession>A0A194X1G2</accession>
<dbReference type="InterPro" id="IPR051058">
    <property type="entry name" value="GDSL_Est/Lipase"/>
</dbReference>
<dbReference type="PANTHER" id="PTHR45648:SF22">
    <property type="entry name" value="GDSL LIPASE_ACYLHYDROLASE FAMILY PROTEIN (AFU_ORTHOLOGUE AFUA_4G14700)"/>
    <property type="match status" value="1"/>
</dbReference>
<sequence>MDTEDRNVDSPFLDNGVITHSSKELNFLSRHRWSSKILILLSILAISFLGVNLSQTTVFGNCPHSRSNPGYCSASPYWKGWPYIKYTFAFGDSWTSTSFNYTDAQPSPNEPLGNPPFPGITSSNATNWIGYLTTKYNASFLQTFNLAVSGTTLNNHITNAFPIPVTEQIYARWMPAYAEAYWTPWKRNDTLFMMFVGINDVIIMNDKTGDDLALIDKKLESMHLKLLSSLYGAGARNFLLLNVPPLERIWQPPWVSKEAIEKYGSDAKMYNRRINRVAASLKAEFADANVFVYDVHRLFNEALDEPKRFEQLRGIKNTTEFCPSYAMGTPTTDYFLPECGIPVNEYFWLNALHPTYPIHDVLAEEVVKLMESGPNVC</sequence>
<keyword evidence="1" id="KW-0378">Hydrolase</keyword>
<keyword evidence="2" id="KW-1133">Transmembrane helix</keyword>
<keyword evidence="4" id="KW-1185">Reference proteome</keyword>
<dbReference type="Gene3D" id="3.40.50.1110">
    <property type="entry name" value="SGNH hydrolase"/>
    <property type="match status" value="1"/>
</dbReference>
<dbReference type="EMBL" id="KQ947421">
    <property type="protein sequence ID" value="KUJ14036.1"/>
    <property type="molecule type" value="Genomic_DNA"/>
</dbReference>
<dbReference type="GO" id="GO:0016788">
    <property type="term" value="F:hydrolase activity, acting on ester bonds"/>
    <property type="evidence" value="ECO:0007669"/>
    <property type="project" value="InterPro"/>
</dbReference>
<name>A0A194X1G2_MOLSC</name>
<dbReference type="OrthoDB" id="1600564at2759"/>
<dbReference type="Pfam" id="PF00657">
    <property type="entry name" value="Lipase_GDSL"/>
    <property type="match status" value="1"/>
</dbReference>
<dbReference type="InterPro" id="IPR001087">
    <property type="entry name" value="GDSL"/>
</dbReference>
<dbReference type="CDD" id="cd01846">
    <property type="entry name" value="fatty_acyltransferase_like"/>
    <property type="match status" value="1"/>
</dbReference>
<evidence type="ECO:0000256" key="1">
    <source>
        <dbReference type="ARBA" id="ARBA00022801"/>
    </source>
</evidence>
<organism evidence="3 4">
    <name type="scientific">Mollisia scopiformis</name>
    <name type="common">Conifer needle endophyte fungus</name>
    <name type="synonym">Phialocephala scopiformis</name>
    <dbReference type="NCBI Taxonomy" id="149040"/>
    <lineage>
        <taxon>Eukaryota</taxon>
        <taxon>Fungi</taxon>
        <taxon>Dikarya</taxon>
        <taxon>Ascomycota</taxon>
        <taxon>Pezizomycotina</taxon>
        <taxon>Leotiomycetes</taxon>
        <taxon>Helotiales</taxon>
        <taxon>Mollisiaceae</taxon>
        <taxon>Mollisia</taxon>
    </lineage>
</organism>
<feature type="transmembrane region" description="Helical" evidence="2">
    <location>
        <begin position="37"/>
        <end position="54"/>
    </location>
</feature>
<dbReference type="PANTHER" id="PTHR45648">
    <property type="entry name" value="GDSL LIPASE/ACYLHYDROLASE FAMILY PROTEIN (AFU_ORTHOLOGUE AFUA_4G14700)"/>
    <property type="match status" value="1"/>
</dbReference>
<evidence type="ECO:0000256" key="2">
    <source>
        <dbReference type="SAM" id="Phobius"/>
    </source>
</evidence>
<keyword evidence="2" id="KW-0812">Transmembrane</keyword>